<accession>A0A0E9TZQ7</accession>
<dbReference type="AlphaFoldDB" id="A0A0E9TZQ7"/>
<name>A0A0E9TZQ7_ANGAN</name>
<dbReference type="EMBL" id="GBXM01049620">
    <property type="protein sequence ID" value="JAH58957.1"/>
    <property type="molecule type" value="Transcribed_RNA"/>
</dbReference>
<reference evidence="1" key="1">
    <citation type="submission" date="2014-11" db="EMBL/GenBank/DDBJ databases">
        <authorList>
            <person name="Amaro Gonzalez C."/>
        </authorList>
    </citation>
    <scope>NUCLEOTIDE SEQUENCE</scope>
</reference>
<proteinExistence type="predicted"/>
<reference evidence="1" key="2">
    <citation type="journal article" date="2015" name="Fish Shellfish Immunol.">
        <title>Early steps in the European eel (Anguilla anguilla)-Vibrio vulnificus interaction in the gills: Role of the RtxA13 toxin.</title>
        <authorList>
            <person name="Callol A."/>
            <person name="Pajuelo D."/>
            <person name="Ebbesson L."/>
            <person name="Teles M."/>
            <person name="MacKenzie S."/>
            <person name="Amaro C."/>
        </authorList>
    </citation>
    <scope>NUCLEOTIDE SEQUENCE</scope>
</reference>
<sequence>MGSARYLPRRPFHSRFLPLDHFLLSPFS</sequence>
<organism evidence="1">
    <name type="scientific">Anguilla anguilla</name>
    <name type="common">European freshwater eel</name>
    <name type="synonym">Muraena anguilla</name>
    <dbReference type="NCBI Taxonomy" id="7936"/>
    <lineage>
        <taxon>Eukaryota</taxon>
        <taxon>Metazoa</taxon>
        <taxon>Chordata</taxon>
        <taxon>Craniata</taxon>
        <taxon>Vertebrata</taxon>
        <taxon>Euteleostomi</taxon>
        <taxon>Actinopterygii</taxon>
        <taxon>Neopterygii</taxon>
        <taxon>Teleostei</taxon>
        <taxon>Anguilliformes</taxon>
        <taxon>Anguillidae</taxon>
        <taxon>Anguilla</taxon>
    </lineage>
</organism>
<protein>
    <submittedName>
        <fullName evidence="1">Uncharacterized protein</fullName>
    </submittedName>
</protein>
<evidence type="ECO:0000313" key="1">
    <source>
        <dbReference type="EMBL" id="JAH58957.1"/>
    </source>
</evidence>